<evidence type="ECO:0000313" key="4">
    <source>
        <dbReference type="EMBL" id="RIH90226.1"/>
    </source>
</evidence>
<keyword evidence="5" id="KW-1185">Reference proteome</keyword>
<evidence type="ECO:0000256" key="2">
    <source>
        <dbReference type="SAM" id="Phobius"/>
    </source>
</evidence>
<feature type="region of interest" description="Disordered" evidence="1">
    <location>
        <begin position="67"/>
        <end position="86"/>
    </location>
</feature>
<organism evidence="4 5">
    <name type="scientific">Meiothermus granaticius NBRC 107808</name>
    <dbReference type="NCBI Taxonomy" id="1227551"/>
    <lineage>
        <taxon>Bacteria</taxon>
        <taxon>Thermotogati</taxon>
        <taxon>Deinococcota</taxon>
        <taxon>Deinococci</taxon>
        <taxon>Thermales</taxon>
        <taxon>Thermaceae</taxon>
        <taxon>Meiothermus</taxon>
    </lineage>
</organism>
<dbReference type="AlphaFoldDB" id="A0A399F3I6"/>
<keyword evidence="2" id="KW-0472">Membrane</keyword>
<gene>
    <name evidence="4" type="ORF">Mgrana_03270</name>
</gene>
<protein>
    <submittedName>
        <fullName evidence="4">Transposase DDE domain protein</fullName>
    </submittedName>
</protein>
<reference evidence="4 5" key="1">
    <citation type="submission" date="2018-08" db="EMBL/GenBank/DDBJ databases">
        <title>Meiothermus granaticius genome AF-68 sequencing project.</title>
        <authorList>
            <person name="Da Costa M.S."/>
            <person name="Albuquerque L."/>
            <person name="Raposo P."/>
            <person name="Froufe H.J.C."/>
            <person name="Barroso C.S."/>
            <person name="Egas C."/>
        </authorList>
    </citation>
    <scope>NUCLEOTIDE SEQUENCE [LARGE SCALE GENOMIC DNA]</scope>
    <source>
        <strain evidence="4 5">AF-68</strain>
    </source>
</reference>
<dbReference type="EMBL" id="QWLB01000097">
    <property type="protein sequence ID" value="RIH90226.1"/>
    <property type="molecule type" value="Genomic_DNA"/>
</dbReference>
<dbReference type="PANTHER" id="PTHR30007:SF1">
    <property type="entry name" value="BLR1914 PROTEIN"/>
    <property type="match status" value="1"/>
</dbReference>
<evidence type="ECO:0000313" key="5">
    <source>
        <dbReference type="Proteomes" id="UP000266178"/>
    </source>
</evidence>
<feature type="domain" description="Transposase IS4-like" evidence="3">
    <location>
        <begin position="4"/>
        <end position="122"/>
    </location>
</feature>
<accession>A0A399F3I6</accession>
<evidence type="ECO:0000256" key="1">
    <source>
        <dbReference type="SAM" id="MobiDB-lite"/>
    </source>
</evidence>
<dbReference type="InterPro" id="IPR002559">
    <property type="entry name" value="Transposase_11"/>
</dbReference>
<name>A0A399F3I6_9DEIN</name>
<dbReference type="GO" id="GO:0003677">
    <property type="term" value="F:DNA binding"/>
    <property type="evidence" value="ECO:0007669"/>
    <property type="project" value="InterPro"/>
</dbReference>
<dbReference type="GO" id="GO:0006313">
    <property type="term" value="P:DNA transposition"/>
    <property type="evidence" value="ECO:0007669"/>
    <property type="project" value="InterPro"/>
</dbReference>
<dbReference type="Proteomes" id="UP000266178">
    <property type="component" value="Unassembled WGS sequence"/>
</dbReference>
<comment type="caution">
    <text evidence="4">The sequence shown here is derived from an EMBL/GenBank/DDBJ whole genome shotgun (WGS) entry which is preliminary data.</text>
</comment>
<proteinExistence type="predicted"/>
<keyword evidence="2" id="KW-0812">Transmembrane</keyword>
<evidence type="ECO:0000259" key="3">
    <source>
        <dbReference type="Pfam" id="PF01609"/>
    </source>
</evidence>
<dbReference type="GO" id="GO:0004803">
    <property type="term" value="F:transposase activity"/>
    <property type="evidence" value="ECO:0007669"/>
    <property type="project" value="InterPro"/>
</dbReference>
<sequence>MSLAVYLASTHESQTALAVLAQIRIPQAKRKSRKRIRVLAMDKAFDSTPLRRRLRAKGIRASIPECRFKNRRRRGPKPKHHPASRKRYQVERLHAWLDNYRALVVRYERKADNYRGLMVFAFLLICIRVLLHW</sequence>
<dbReference type="PANTHER" id="PTHR30007">
    <property type="entry name" value="PHP DOMAIN PROTEIN"/>
    <property type="match status" value="1"/>
</dbReference>
<feature type="compositionally biased region" description="Basic residues" evidence="1">
    <location>
        <begin position="69"/>
        <end position="86"/>
    </location>
</feature>
<dbReference type="Pfam" id="PF01609">
    <property type="entry name" value="DDE_Tnp_1"/>
    <property type="match status" value="1"/>
</dbReference>
<keyword evidence="2" id="KW-1133">Transmembrane helix</keyword>
<feature type="transmembrane region" description="Helical" evidence="2">
    <location>
        <begin position="114"/>
        <end position="131"/>
    </location>
</feature>